<dbReference type="RefSeq" id="WP_201843694.1">
    <property type="nucleotide sequence ID" value="NZ_JAERRK010000028.1"/>
</dbReference>
<evidence type="ECO:0000313" key="1">
    <source>
        <dbReference type="EMBL" id="MBL1087146.1"/>
    </source>
</evidence>
<comment type="caution">
    <text evidence="1">The sequence shown here is derived from an EMBL/GenBank/DDBJ whole genome shotgun (WGS) entry which is preliminary data.</text>
</comment>
<protein>
    <submittedName>
        <fullName evidence="1">Uncharacterized protein</fullName>
    </submittedName>
</protein>
<dbReference type="EMBL" id="JAERRK010000028">
    <property type="protein sequence ID" value="MBL1087146.1"/>
    <property type="molecule type" value="Genomic_DNA"/>
</dbReference>
<keyword evidence="2" id="KW-1185">Reference proteome</keyword>
<proteinExistence type="predicted"/>
<sequence length="61" mass="6164">MTHSRENRTGRTVLGAATVPMGLIDGAFVRAVLSTVALGCLARALLLVRPPAVPGGPRAAG</sequence>
<dbReference type="AlphaFoldDB" id="A0A937JS65"/>
<dbReference type="Proteomes" id="UP000661858">
    <property type="component" value="Unassembled WGS sequence"/>
</dbReference>
<accession>A0A937JS65</accession>
<gene>
    <name evidence="1" type="ORF">JK359_35150</name>
</gene>
<organism evidence="1 2">
    <name type="scientific">Streptomyces actinomycinicus</name>
    <dbReference type="NCBI Taxonomy" id="1695166"/>
    <lineage>
        <taxon>Bacteria</taxon>
        <taxon>Bacillati</taxon>
        <taxon>Actinomycetota</taxon>
        <taxon>Actinomycetes</taxon>
        <taxon>Kitasatosporales</taxon>
        <taxon>Streptomycetaceae</taxon>
        <taxon>Streptomyces</taxon>
    </lineage>
</organism>
<reference evidence="1" key="1">
    <citation type="submission" date="2021-01" db="EMBL/GenBank/DDBJ databases">
        <title>WGS of actinomycetes isolated from Thailand.</title>
        <authorList>
            <person name="Thawai C."/>
        </authorList>
    </citation>
    <scope>NUCLEOTIDE SEQUENCE</scope>
    <source>
        <strain evidence="1">RCU-197</strain>
    </source>
</reference>
<evidence type="ECO:0000313" key="2">
    <source>
        <dbReference type="Proteomes" id="UP000661858"/>
    </source>
</evidence>
<name>A0A937JS65_9ACTN</name>